<name>A0A151K305_9HYME</name>
<comment type="caution">
    <text evidence="2">The sequence shown here is derived from an EMBL/GenBank/DDBJ whole genome shotgun (WGS) entry which is preliminary data.</text>
</comment>
<sequence length="146" mass="16842">MESDLIEFPVIIDESNEVLTLFLDKETAAKATQDQIFLQSIVNQYKQNVDGLKDALPSSSEIKINTKESETNEMNLKGFLWPDAAVFLLIDLYREKEHDFTSGMKKHNVIWGEIATQMREADERYKVTELQCSTKFSGLKRTYKNI</sequence>
<keyword evidence="3" id="KW-1185">Reference proteome</keyword>
<feature type="domain" description="Myb/SANT-like DNA-binding" evidence="1">
    <location>
        <begin position="81"/>
        <end position="145"/>
    </location>
</feature>
<dbReference type="Pfam" id="PF13837">
    <property type="entry name" value="Myb_DNA-bind_4"/>
    <property type="match status" value="1"/>
</dbReference>
<evidence type="ECO:0000313" key="3">
    <source>
        <dbReference type="Proteomes" id="UP000078492"/>
    </source>
</evidence>
<dbReference type="AlphaFoldDB" id="A0A151K305"/>
<accession>A0A151K305</accession>
<dbReference type="InterPro" id="IPR044822">
    <property type="entry name" value="Myb_DNA-bind_4"/>
</dbReference>
<organism evidence="2 3">
    <name type="scientific">Trachymyrmex cornetzi</name>
    <dbReference type="NCBI Taxonomy" id="471704"/>
    <lineage>
        <taxon>Eukaryota</taxon>
        <taxon>Metazoa</taxon>
        <taxon>Ecdysozoa</taxon>
        <taxon>Arthropoda</taxon>
        <taxon>Hexapoda</taxon>
        <taxon>Insecta</taxon>
        <taxon>Pterygota</taxon>
        <taxon>Neoptera</taxon>
        <taxon>Endopterygota</taxon>
        <taxon>Hymenoptera</taxon>
        <taxon>Apocrita</taxon>
        <taxon>Aculeata</taxon>
        <taxon>Formicoidea</taxon>
        <taxon>Formicidae</taxon>
        <taxon>Myrmicinae</taxon>
        <taxon>Trachymyrmex</taxon>
    </lineage>
</organism>
<reference evidence="2 3" key="1">
    <citation type="submission" date="2015-09" db="EMBL/GenBank/DDBJ databases">
        <title>Trachymyrmex cornetzi WGS genome.</title>
        <authorList>
            <person name="Nygaard S."/>
            <person name="Hu H."/>
            <person name="Boomsma J."/>
            <person name="Zhang G."/>
        </authorList>
    </citation>
    <scope>NUCLEOTIDE SEQUENCE [LARGE SCALE GENOMIC DNA]</scope>
    <source>
        <strain evidence="2">Tcor2-1</strain>
        <tissue evidence="2">Whole body</tissue>
    </source>
</reference>
<dbReference type="Proteomes" id="UP000078492">
    <property type="component" value="Unassembled WGS sequence"/>
</dbReference>
<evidence type="ECO:0000259" key="1">
    <source>
        <dbReference type="Pfam" id="PF13837"/>
    </source>
</evidence>
<gene>
    <name evidence="2" type="ORF">ALC57_00153</name>
</gene>
<dbReference type="Gene3D" id="1.10.10.60">
    <property type="entry name" value="Homeodomain-like"/>
    <property type="match status" value="1"/>
</dbReference>
<evidence type="ECO:0000313" key="2">
    <source>
        <dbReference type="EMBL" id="KYN50514.1"/>
    </source>
</evidence>
<protein>
    <recommendedName>
        <fullName evidence="1">Myb/SANT-like DNA-binding domain-containing protein</fullName>
    </recommendedName>
</protein>
<proteinExistence type="predicted"/>
<dbReference type="EMBL" id="LKEY01014882">
    <property type="protein sequence ID" value="KYN50514.1"/>
    <property type="molecule type" value="Genomic_DNA"/>
</dbReference>